<evidence type="ECO:0000259" key="2">
    <source>
        <dbReference type="PROSITE" id="PS51371"/>
    </source>
</evidence>
<dbReference type="Gene3D" id="1.25.60.10">
    <property type="entry name" value="MgtE N-terminal domain-like"/>
    <property type="match status" value="1"/>
</dbReference>
<evidence type="ECO:0000313" key="3">
    <source>
        <dbReference type="EMBL" id="EHB88276.1"/>
    </source>
</evidence>
<evidence type="ECO:0000256" key="1">
    <source>
        <dbReference type="PROSITE-ProRule" id="PRU00703"/>
    </source>
</evidence>
<dbReference type="Gene3D" id="3.10.580.10">
    <property type="entry name" value="CBS-domain"/>
    <property type="match status" value="1"/>
</dbReference>
<dbReference type="Pfam" id="PF03448">
    <property type="entry name" value="MgtE_N"/>
    <property type="match status" value="1"/>
</dbReference>
<feature type="domain" description="CBS" evidence="2">
    <location>
        <begin position="401"/>
        <end position="458"/>
    </location>
</feature>
<dbReference type="HOGENOM" id="CLU_030870_0_0_11"/>
<dbReference type="EMBL" id="ACSB01000006">
    <property type="protein sequence ID" value="EHB88276.1"/>
    <property type="molecule type" value="Genomic_DNA"/>
</dbReference>
<dbReference type="SUPFAM" id="SSF158791">
    <property type="entry name" value="MgtE N-terminal domain-like"/>
    <property type="match status" value="1"/>
</dbReference>
<dbReference type="GO" id="GO:0016020">
    <property type="term" value="C:membrane"/>
    <property type="evidence" value="ECO:0007669"/>
    <property type="project" value="InterPro"/>
</dbReference>
<dbReference type="InterPro" id="IPR006668">
    <property type="entry name" value="Mg_transptr_MgtE_intracell_dom"/>
</dbReference>
<dbReference type="InterPro" id="IPR058838">
    <property type="entry name" value="SH3_actinomycetes"/>
</dbReference>
<dbReference type="AlphaFoldDB" id="G5EQM8"/>
<gene>
    <name evidence="3" type="ORF">HMPREF0737_00588</name>
</gene>
<dbReference type="InterPro" id="IPR000644">
    <property type="entry name" value="CBS_dom"/>
</dbReference>
<dbReference type="GO" id="GO:0015095">
    <property type="term" value="F:magnesium ion transmembrane transporter activity"/>
    <property type="evidence" value="ECO:0007669"/>
    <property type="project" value="InterPro"/>
</dbReference>
<dbReference type="SUPFAM" id="SSF54631">
    <property type="entry name" value="CBS-domain pair"/>
    <property type="match status" value="1"/>
</dbReference>
<sequence length="473" mass="52372">MGSQLFYRRSKHLFNSASQSANPRGGAYPREVSNSKFSTPSKIYIARLLGLDVFDPFGDRLGRLRDVVVLKRGLGASIAGARPAKGTEPIVVGIIVEVLGKKRVFMPMTRVRSIDASQIISTGLVNLRRFEQRNSETLIVGELFDRRVRLLDGSGDAVIEDVAIEQRRNGDWGVTELFVSRVSSSSSTWRRRSKETLIVDWDEAVLSTDVEPQAATAFVANHENSKPADLADAIHEMSDKRMVEIAAELQDERLADVLQELPAEDQVQILSHLDDERAAQVLEEMEPDDAADLLIELDDTQREKLLELMEPDEADDVRRLLEYDEGTAGSLMNPVPIILSPEATVAEALAHIRAEEIPPAMAAAVMVTRPPLETPTGKYLGLVHMQKLLRVPPSEPIGHILDTDTEPVSDQASLEELARVLATYDLTIVPIVNESHRLVGAVTIDDVLDALLPEDWRTYDDGTPVRKVGRRFA</sequence>
<dbReference type="SMART" id="SM00924">
    <property type="entry name" value="MgtE_N"/>
    <property type="match status" value="1"/>
</dbReference>
<comment type="caution">
    <text evidence="3">The sequence shown here is derived from an EMBL/GenBank/DDBJ whole genome shotgun (WGS) entry which is preliminary data.</text>
</comment>
<organism evidence="3 4">
    <name type="scientific">Rothia mucilaginosa M508</name>
    <dbReference type="NCBI Taxonomy" id="563033"/>
    <lineage>
        <taxon>Bacteria</taxon>
        <taxon>Bacillati</taxon>
        <taxon>Actinomycetota</taxon>
        <taxon>Actinomycetes</taxon>
        <taxon>Micrococcales</taxon>
        <taxon>Micrococcaceae</taxon>
        <taxon>Rothia</taxon>
    </lineage>
</organism>
<protein>
    <recommendedName>
        <fullName evidence="2">CBS domain-containing protein</fullName>
    </recommendedName>
</protein>
<dbReference type="PANTHER" id="PTHR43773">
    <property type="entry name" value="MAGNESIUM TRANSPORTER MGTE"/>
    <property type="match status" value="1"/>
</dbReference>
<proteinExistence type="predicted"/>
<dbReference type="InterPro" id="IPR046342">
    <property type="entry name" value="CBS_dom_sf"/>
</dbReference>
<evidence type="ECO:0000313" key="4">
    <source>
        <dbReference type="Proteomes" id="UP000004897"/>
    </source>
</evidence>
<dbReference type="Pfam" id="PF26205">
    <property type="entry name" value="SH3_actinomycetes"/>
    <property type="match status" value="1"/>
</dbReference>
<dbReference type="Pfam" id="PF00571">
    <property type="entry name" value="CBS"/>
    <property type="match status" value="2"/>
</dbReference>
<name>G5EQM8_9MICC</name>
<dbReference type="InterPro" id="IPR006669">
    <property type="entry name" value="MgtE_transporter"/>
</dbReference>
<dbReference type="CDD" id="cd04606">
    <property type="entry name" value="CBS_pair_Mg_transporter"/>
    <property type="match status" value="1"/>
</dbReference>
<dbReference type="PATRIC" id="fig|563033.4.peg.581"/>
<dbReference type="Proteomes" id="UP000004897">
    <property type="component" value="Unassembled WGS sequence"/>
</dbReference>
<keyword evidence="1" id="KW-0129">CBS domain</keyword>
<accession>G5EQM8</accession>
<dbReference type="PANTHER" id="PTHR43773:SF1">
    <property type="entry name" value="MAGNESIUM TRANSPORTER MGTE"/>
    <property type="match status" value="1"/>
</dbReference>
<reference evidence="3 4" key="1">
    <citation type="submission" date="2011-08" db="EMBL/GenBank/DDBJ databases">
        <title>The Genome Sequence of Rothia mucilaginosa M508.</title>
        <authorList>
            <consortium name="The Broad Institute Genome Sequencing Platform"/>
            <consortium name="The Broad Institute Genome Sequencing Center for Infectious Disease"/>
            <person name="Earl A."/>
            <person name="Ward D."/>
            <person name="Feldgarden M."/>
            <person name="Gevers D."/>
            <person name="Sibley C.D."/>
            <person name="Field T.R."/>
            <person name="Grinwis M."/>
            <person name="Eshaghurshan C.S."/>
            <person name="Surette M.G."/>
            <person name="Young S.K."/>
            <person name="Zeng Q."/>
            <person name="Gargeya S."/>
            <person name="Fitzgerald M."/>
            <person name="Haas B."/>
            <person name="Abouelleil A."/>
            <person name="Alvarado L."/>
            <person name="Arachchi H.M."/>
            <person name="Berlin A."/>
            <person name="Brown A."/>
            <person name="Chapman S.B."/>
            <person name="Chen Z."/>
            <person name="Dunbar C."/>
            <person name="Freedman E."/>
            <person name="Gearin G."/>
            <person name="Gellesch M."/>
            <person name="Goldberg J."/>
            <person name="Griggs A."/>
            <person name="Gujja S."/>
            <person name="Heiman D."/>
            <person name="Howarth C."/>
            <person name="Larson L."/>
            <person name="Lui A."/>
            <person name="MacDonald P.J.P."/>
            <person name="Montmayeur A."/>
            <person name="Murphy C."/>
            <person name="Neiman D."/>
            <person name="Pearson M."/>
            <person name="Priest M."/>
            <person name="Roberts A."/>
            <person name="Saif S."/>
            <person name="Shea T."/>
            <person name="Shenoy N."/>
            <person name="Sisk P."/>
            <person name="Stolte C."/>
            <person name="Sykes S."/>
            <person name="Wortman J."/>
            <person name="Nusbaum C."/>
            <person name="Birren B."/>
        </authorList>
    </citation>
    <scope>NUCLEOTIDE SEQUENCE [LARGE SCALE GENOMIC DNA]</scope>
    <source>
        <strain evidence="3 4">M508</strain>
    </source>
</reference>
<dbReference type="PROSITE" id="PS51371">
    <property type="entry name" value="CBS"/>
    <property type="match status" value="1"/>
</dbReference>
<dbReference type="InterPro" id="IPR038076">
    <property type="entry name" value="MgtE_N_sf"/>
</dbReference>